<evidence type="ECO:0000313" key="6">
    <source>
        <dbReference type="EMBL" id="KAK4232499.1"/>
    </source>
</evidence>
<dbReference type="InterPro" id="IPR012340">
    <property type="entry name" value="NA-bd_OB-fold"/>
</dbReference>
<evidence type="ECO:0000313" key="7">
    <source>
        <dbReference type="Proteomes" id="UP001301958"/>
    </source>
</evidence>
<feature type="compositionally biased region" description="Basic and acidic residues" evidence="4">
    <location>
        <begin position="504"/>
        <end position="516"/>
    </location>
</feature>
<evidence type="ECO:0000259" key="5">
    <source>
        <dbReference type="Pfam" id="PF10451"/>
    </source>
</evidence>
<dbReference type="Pfam" id="PF10451">
    <property type="entry name" value="Stn1"/>
    <property type="match status" value="1"/>
</dbReference>
<reference evidence="6" key="1">
    <citation type="journal article" date="2023" name="Mol. Phylogenet. Evol.">
        <title>Genome-scale phylogeny and comparative genomics of the fungal order Sordariales.</title>
        <authorList>
            <person name="Hensen N."/>
            <person name="Bonometti L."/>
            <person name="Westerberg I."/>
            <person name="Brannstrom I.O."/>
            <person name="Guillou S."/>
            <person name="Cros-Aarteil S."/>
            <person name="Calhoun S."/>
            <person name="Haridas S."/>
            <person name="Kuo A."/>
            <person name="Mondo S."/>
            <person name="Pangilinan J."/>
            <person name="Riley R."/>
            <person name="LaButti K."/>
            <person name="Andreopoulos B."/>
            <person name="Lipzen A."/>
            <person name="Chen C."/>
            <person name="Yan M."/>
            <person name="Daum C."/>
            <person name="Ng V."/>
            <person name="Clum A."/>
            <person name="Steindorff A."/>
            <person name="Ohm R.A."/>
            <person name="Martin F."/>
            <person name="Silar P."/>
            <person name="Natvig D.O."/>
            <person name="Lalanne C."/>
            <person name="Gautier V."/>
            <person name="Ament-Velasquez S.L."/>
            <person name="Kruys A."/>
            <person name="Hutchinson M.I."/>
            <person name="Powell A.J."/>
            <person name="Barry K."/>
            <person name="Miller A.N."/>
            <person name="Grigoriev I.V."/>
            <person name="Debuchy R."/>
            <person name="Gladieux P."/>
            <person name="Hiltunen Thoren M."/>
            <person name="Johannesson H."/>
        </authorList>
    </citation>
    <scope>NUCLEOTIDE SEQUENCE</scope>
    <source>
        <strain evidence="6">CBS 990.96</strain>
    </source>
</reference>
<gene>
    <name evidence="6" type="ORF">QBC38DRAFT_462910</name>
</gene>
<feature type="compositionally biased region" description="Basic and acidic residues" evidence="4">
    <location>
        <begin position="546"/>
        <end position="563"/>
    </location>
</feature>
<name>A0AAN7BZG8_9PEZI</name>
<proteinExistence type="predicted"/>
<protein>
    <recommendedName>
        <fullName evidence="5">CST complex subunit Stn1 N-terminal domain-containing protein</fullName>
    </recommendedName>
</protein>
<dbReference type="InterPro" id="IPR018856">
    <property type="entry name" value="Stn1_N"/>
</dbReference>
<reference evidence="6" key="2">
    <citation type="submission" date="2023-05" db="EMBL/GenBank/DDBJ databases">
        <authorList>
            <consortium name="Lawrence Berkeley National Laboratory"/>
            <person name="Steindorff A."/>
            <person name="Hensen N."/>
            <person name="Bonometti L."/>
            <person name="Westerberg I."/>
            <person name="Brannstrom I.O."/>
            <person name="Guillou S."/>
            <person name="Cros-Aarteil S."/>
            <person name="Calhoun S."/>
            <person name="Haridas S."/>
            <person name="Kuo A."/>
            <person name="Mondo S."/>
            <person name="Pangilinan J."/>
            <person name="Riley R."/>
            <person name="Labutti K."/>
            <person name="Andreopoulos B."/>
            <person name="Lipzen A."/>
            <person name="Chen C."/>
            <person name="Yanf M."/>
            <person name="Daum C."/>
            <person name="Ng V."/>
            <person name="Clum A."/>
            <person name="Ohm R."/>
            <person name="Martin F."/>
            <person name="Silar P."/>
            <person name="Natvig D."/>
            <person name="Lalanne C."/>
            <person name="Gautier V."/>
            <person name="Ament-Velasquez S.L."/>
            <person name="Kruys A."/>
            <person name="Hutchinson M.I."/>
            <person name="Powell A.J."/>
            <person name="Barry K."/>
            <person name="Miller A.N."/>
            <person name="Grigoriev I.V."/>
            <person name="Debuchy R."/>
            <person name="Gladieux P."/>
            <person name="Thoren M.H."/>
            <person name="Johannesson H."/>
        </authorList>
    </citation>
    <scope>NUCLEOTIDE SEQUENCE</scope>
    <source>
        <strain evidence="6">CBS 990.96</strain>
    </source>
</reference>
<feature type="compositionally biased region" description="Basic and acidic residues" evidence="4">
    <location>
        <begin position="201"/>
        <end position="211"/>
    </location>
</feature>
<feature type="compositionally biased region" description="Basic and acidic residues" evidence="4">
    <location>
        <begin position="296"/>
        <end position="320"/>
    </location>
</feature>
<keyword evidence="2" id="KW-0158">Chromosome</keyword>
<comment type="subcellular location">
    <subcellularLocation>
        <location evidence="1">Chromosome</location>
        <location evidence="1">Telomere</location>
    </subcellularLocation>
</comment>
<evidence type="ECO:0000256" key="1">
    <source>
        <dbReference type="ARBA" id="ARBA00004574"/>
    </source>
</evidence>
<dbReference type="Proteomes" id="UP001301958">
    <property type="component" value="Unassembled WGS sequence"/>
</dbReference>
<feature type="region of interest" description="Disordered" evidence="4">
    <location>
        <begin position="201"/>
        <end position="414"/>
    </location>
</feature>
<feature type="region of interest" description="Disordered" evidence="4">
    <location>
        <begin position="448"/>
        <end position="569"/>
    </location>
</feature>
<dbReference type="Gene3D" id="2.40.50.140">
    <property type="entry name" value="Nucleic acid-binding proteins"/>
    <property type="match status" value="1"/>
</dbReference>
<evidence type="ECO:0000256" key="3">
    <source>
        <dbReference type="ARBA" id="ARBA00022895"/>
    </source>
</evidence>
<dbReference type="EMBL" id="MU865287">
    <property type="protein sequence ID" value="KAK4232499.1"/>
    <property type="molecule type" value="Genomic_DNA"/>
</dbReference>
<keyword evidence="7" id="KW-1185">Reference proteome</keyword>
<sequence>MTTEPREDIYPQYCFHLSPTLDHWCHFRTADLVRLTSHPGFNGQHIYFHKNHPIKWVRVCGVVVAISELDGRRIYTIDDSSGETIDCVLNVPRSFGGQGPDVGTAEWNYKVKEDTTGRTFATVDAPIDVGHVLDIKGSVDEFREEKQIVPDKIKHLRTTEQEALFWAKAAQLRRGVLDKPWVLDHKVVRALRCEAEGKKLKRRETGLEKQGTRRRREVDEIDEISNPPQRPRHRESGLEPATKRRKVDEDQTLSTARPRRQTGLEPAVKRPKANEEKLARPRSAQTGLEPTTKHKVVVDDTLHNPPDRHTTGLEKVESKQNLEATTARITRSRYRETGLEPKVVKTHQVSKDDSQQASRSRSHKTGLEPVAVARKLEEDPSHRSRPKVTGLERQFGTVDRPKELGRSSRATGLEKYSQIKKPGASLILESHDLDTDVAIRVISSRQREAPKPLTVRSHITGLERQPLQVKHDDRRLAGLESPNKKRQPERKPRTPQLTMPGQESKSKTETDTIEKTHSRRRTGLESQSARMKEVGPNPSIGRHRVTGLEKRRREKEPDSHAIVEDEDSRGQNYVDRWHIGKPGKQVVVRGRIRTSGLERKVKAVTRATPVTDQYDVVD</sequence>
<evidence type="ECO:0000256" key="4">
    <source>
        <dbReference type="SAM" id="MobiDB-lite"/>
    </source>
</evidence>
<feature type="compositionally biased region" description="Basic and acidic residues" evidence="4">
    <location>
        <begin position="333"/>
        <end position="354"/>
    </location>
</feature>
<keyword evidence="3" id="KW-0779">Telomere</keyword>
<dbReference type="GO" id="GO:0000781">
    <property type="term" value="C:chromosome, telomeric region"/>
    <property type="evidence" value="ECO:0007669"/>
    <property type="project" value="UniProtKB-SubCell"/>
</dbReference>
<feature type="domain" description="CST complex subunit Stn1 N-terminal" evidence="5">
    <location>
        <begin position="44"/>
        <end position="91"/>
    </location>
</feature>
<dbReference type="AlphaFoldDB" id="A0AAN7BZG8"/>
<comment type="caution">
    <text evidence="6">The sequence shown here is derived from an EMBL/GenBank/DDBJ whole genome shotgun (WGS) entry which is preliminary data.</text>
</comment>
<dbReference type="CDD" id="cd03524">
    <property type="entry name" value="RPA2_OBF_family"/>
    <property type="match status" value="1"/>
</dbReference>
<organism evidence="6 7">
    <name type="scientific">Podospora fimiseda</name>
    <dbReference type="NCBI Taxonomy" id="252190"/>
    <lineage>
        <taxon>Eukaryota</taxon>
        <taxon>Fungi</taxon>
        <taxon>Dikarya</taxon>
        <taxon>Ascomycota</taxon>
        <taxon>Pezizomycotina</taxon>
        <taxon>Sordariomycetes</taxon>
        <taxon>Sordariomycetidae</taxon>
        <taxon>Sordariales</taxon>
        <taxon>Podosporaceae</taxon>
        <taxon>Podospora</taxon>
    </lineage>
</organism>
<dbReference type="SUPFAM" id="SSF50249">
    <property type="entry name" value="Nucleic acid-binding proteins"/>
    <property type="match status" value="1"/>
</dbReference>
<evidence type="ECO:0000256" key="2">
    <source>
        <dbReference type="ARBA" id="ARBA00022454"/>
    </source>
</evidence>
<accession>A0AAN7BZG8</accession>